<dbReference type="SUPFAM" id="SSF51735">
    <property type="entry name" value="NAD(P)-binding Rossmann-fold domains"/>
    <property type="match status" value="1"/>
</dbReference>
<sequence length="259" mass="26922">MRDTVTRPPSRATSGAGMDIGIIGSGHIGGSLTRRLTALGHQVRVANSRGPASLAALAAETGATAATVEEAARARDLVVVTIPQKAIPRLPRDLFAATPAGAVIVDTGNYYPELRDGPIAELEAGLNDSEWVARQLGRPVIKAFNNVVARTLFRGGLPAGAPGRIALSAAGDDEQAKRRVLQLIDELGFDGVDGGTLADSWRQQVGSPAYCKDLEAGALRAALAAAERDKVADYRREGEAFVIKLIAESGGNLDALAAP</sequence>
<dbReference type="Gene3D" id="3.40.50.720">
    <property type="entry name" value="NAD(P)-binding Rossmann-like Domain"/>
    <property type="match status" value="1"/>
</dbReference>
<keyword evidence="1" id="KW-0560">Oxidoreductase</keyword>
<accession>A0ABT5DUM1</accession>
<name>A0ABT5DUM1_9BACT</name>
<evidence type="ECO:0000313" key="3">
    <source>
        <dbReference type="EMBL" id="MDC0716101.1"/>
    </source>
</evidence>
<dbReference type="Pfam" id="PF03807">
    <property type="entry name" value="F420_oxidored"/>
    <property type="match status" value="1"/>
</dbReference>
<dbReference type="PANTHER" id="PTHR14239">
    <property type="entry name" value="DUDULIN-RELATED"/>
    <property type="match status" value="1"/>
</dbReference>
<evidence type="ECO:0000313" key="4">
    <source>
        <dbReference type="Proteomes" id="UP001221686"/>
    </source>
</evidence>
<evidence type="ECO:0000259" key="2">
    <source>
        <dbReference type="Pfam" id="PF03807"/>
    </source>
</evidence>
<reference evidence="3 4" key="1">
    <citation type="submission" date="2022-11" db="EMBL/GenBank/DDBJ databases">
        <title>Minimal conservation of predation-associated metabolite biosynthetic gene clusters underscores biosynthetic potential of Myxococcota including descriptions for ten novel species: Archangium lansinium sp. nov., Myxococcus landrumus sp. nov., Nannocystis bai.</title>
        <authorList>
            <person name="Ahearne A."/>
            <person name="Stevens C."/>
            <person name="Dowd S."/>
        </authorList>
    </citation>
    <scope>NUCLEOTIDE SEQUENCE [LARGE SCALE GENOMIC DNA]</scope>
    <source>
        <strain evidence="3 4">BB15-2</strain>
    </source>
</reference>
<dbReference type="Proteomes" id="UP001221686">
    <property type="component" value="Unassembled WGS sequence"/>
</dbReference>
<evidence type="ECO:0000256" key="1">
    <source>
        <dbReference type="ARBA" id="ARBA00023002"/>
    </source>
</evidence>
<organism evidence="3 4">
    <name type="scientific">Nannocystis bainbridge</name>
    <dbReference type="NCBI Taxonomy" id="2995303"/>
    <lineage>
        <taxon>Bacteria</taxon>
        <taxon>Pseudomonadati</taxon>
        <taxon>Myxococcota</taxon>
        <taxon>Polyangia</taxon>
        <taxon>Nannocystales</taxon>
        <taxon>Nannocystaceae</taxon>
        <taxon>Nannocystis</taxon>
    </lineage>
</organism>
<feature type="domain" description="Pyrroline-5-carboxylate reductase catalytic N-terminal" evidence="2">
    <location>
        <begin position="20"/>
        <end position="110"/>
    </location>
</feature>
<proteinExistence type="predicted"/>
<dbReference type="InterPro" id="IPR028939">
    <property type="entry name" value="P5C_Rdtase_cat_N"/>
</dbReference>
<protein>
    <submittedName>
        <fullName evidence="3">NAD(P)-binding domain-containing protein</fullName>
    </submittedName>
</protein>
<gene>
    <name evidence="3" type="ORF">POL25_04295</name>
</gene>
<dbReference type="EMBL" id="JAQNDL010000001">
    <property type="protein sequence ID" value="MDC0716101.1"/>
    <property type="molecule type" value="Genomic_DNA"/>
</dbReference>
<dbReference type="InterPro" id="IPR036291">
    <property type="entry name" value="NAD(P)-bd_dom_sf"/>
</dbReference>
<dbReference type="InterPro" id="IPR051267">
    <property type="entry name" value="STEAP_metalloreductase"/>
</dbReference>
<comment type="caution">
    <text evidence="3">The sequence shown here is derived from an EMBL/GenBank/DDBJ whole genome shotgun (WGS) entry which is preliminary data.</text>
</comment>
<dbReference type="RefSeq" id="WP_272087234.1">
    <property type="nucleotide sequence ID" value="NZ_JAQNDL010000001.1"/>
</dbReference>
<keyword evidence="4" id="KW-1185">Reference proteome</keyword>